<sequence length="245" mass="26778">MPSGTSGSKHPGKPAQQLLFTEALLQAHPMAAAMGMWVSSGADDSAGPVPDTTMDCILQEITALGHRLQGMNSNIAALTAEAKSIYTNIAGFQNRMTDLEHLISAAEERLKGDENSSSSAAKSSTWRTEVTGTMYAFLAFRNVQRELDVKGFLENILPALTGLTFKRPLELQRPHHVGLLQQDGSSRPRLIIACVMGRLKYSHKGSEIRIAVDFSRETNEHCKAFLPLLPHLGIKYGLFEIEGFV</sequence>
<feature type="coiled-coil region" evidence="1">
    <location>
        <begin position="89"/>
        <end position="116"/>
    </location>
</feature>
<protein>
    <submittedName>
        <fullName evidence="2">Uncharacterized protein</fullName>
    </submittedName>
</protein>
<keyword evidence="1" id="KW-0175">Coiled coil</keyword>
<keyword evidence="3" id="KW-1185">Reference proteome</keyword>
<name>A0AAV7M5P8_PLEWA</name>
<organism evidence="2 3">
    <name type="scientific">Pleurodeles waltl</name>
    <name type="common">Iberian ribbed newt</name>
    <dbReference type="NCBI Taxonomy" id="8319"/>
    <lineage>
        <taxon>Eukaryota</taxon>
        <taxon>Metazoa</taxon>
        <taxon>Chordata</taxon>
        <taxon>Craniata</taxon>
        <taxon>Vertebrata</taxon>
        <taxon>Euteleostomi</taxon>
        <taxon>Amphibia</taxon>
        <taxon>Batrachia</taxon>
        <taxon>Caudata</taxon>
        <taxon>Salamandroidea</taxon>
        <taxon>Salamandridae</taxon>
        <taxon>Pleurodelinae</taxon>
        <taxon>Pleurodeles</taxon>
    </lineage>
</organism>
<evidence type="ECO:0000313" key="3">
    <source>
        <dbReference type="Proteomes" id="UP001066276"/>
    </source>
</evidence>
<accession>A0AAV7M5P8</accession>
<dbReference type="Proteomes" id="UP001066276">
    <property type="component" value="Chromosome 10"/>
</dbReference>
<dbReference type="AlphaFoldDB" id="A0AAV7M5P8"/>
<reference evidence="2" key="1">
    <citation type="journal article" date="2022" name="bioRxiv">
        <title>Sequencing and chromosome-scale assembly of the giantPleurodeles waltlgenome.</title>
        <authorList>
            <person name="Brown T."/>
            <person name="Elewa A."/>
            <person name="Iarovenko S."/>
            <person name="Subramanian E."/>
            <person name="Araus A.J."/>
            <person name="Petzold A."/>
            <person name="Susuki M."/>
            <person name="Suzuki K.-i.T."/>
            <person name="Hayashi T."/>
            <person name="Toyoda A."/>
            <person name="Oliveira C."/>
            <person name="Osipova E."/>
            <person name="Leigh N.D."/>
            <person name="Simon A."/>
            <person name="Yun M.H."/>
        </authorList>
    </citation>
    <scope>NUCLEOTIDE SEQUENCE</scope>
    <source>
        <strain evidence="2">20211129_DDA</strain>
        <tissue evidence="2">Liver</tissue>
    </source>
</reference>
<dbReference type="EMBL" id="JANPWB010000014">
    <property type="protein sequence ID" value="KAJ1097218.1"/>
    <property type="molecule type" value="Genomic_DNA"/>
</dbReference>
<proteinExistence type="predicted"/>
<evidence type="ECO:0000313" key="2">
    <source>
        <dbReference type="EMBL" id="KAJ1097218.1"/>
    </source>
</evidence>
<evidence type="ECO:0000256" key="1">
    <source>
        <dbReference type="SAM" id="Coils"/>
    </source>
</evidence>
<comment type="caution">
    <text evidence="2">The sequence shown here is derived from an EMBL/GenBank/DDBJ whole genome shotgun (WGS) entry which is preliminary data.</text>
</comment>
<gene>
    <name evidence="2" type="ORF">NDU88_002343</name>
</gene>